<comment type="caution">
    <text evidence="1">The sequence shown here is derived from an EMBL/GenBank/DDBJ whole genome shotgun (WGS) entry which is preliminary data.</text>
</comment>
<gene>
    <name evidence="1" type="ORF">HDF08_001157</name>
</gene>
<organism evidence="1 2">
    <name type="scientific">Tunturiibacter lichenicola</name>
    <dbReference type="NCBI Taxonomy" id="2051959"/>
    <lineage>
        <taxon>Bacteria</taxon>
        <taxon>Pseudomonadati</taxon>
        <taxon>Acidobacteriota</taxon>
        <taxon>Terriglobia</taxon>
        <taxon>Terriglobales</taxon>
        <taxon>Acidobacteriaceae</taxon>
        <taxon>Tunturiibacter</taxon>
    </lineage>
</organism>
<proteinExistence type="predicted"/>
<reference evidence="1 2" key="1">
    <citation type="submission" date="2020-07" db="EMBL/GenBank/DDBJ databases">
        <title>Genomic Encyclopedia of Type Strains, Phase IV (KMG-V): Genome sequencing to study the core and pangenomes of soil and plant-associated prokaryotes.</title>
        <authorList>
            <person name="Whitman W."/>
        </authorList>
    </citation>
    <scope>NUCLEOTIDE SEQUENCE [LARGE SCALE GENOMIC DNA]</scope>
    <source>
        <strain evidence="1 2">M8UP22</strain>
    </source>
</reference>
<evidence type="ECO:0000313" key="1">
    <source>
        <dbReference type="EMBL" id="NYF89090.1"/>
    </source>
</evidence>
<accession>A0A852VBM8</accession>
<sequence length="69" mass="7726">MLLKAVHLLLRIGEFIAVPFFLEKNGVKIFIFMDSDRRAASGPADILCLRRGGELEAFVAEDCSRKGWS</sequence>
<dbReference type="Proteomes" id="UP000564385">
    <property type="component" value="Unassembled WGS sequence"/>
</dbReference>
<evidence type="ECO:0000313" key="2">
    <source>
        <dbReference type="Proteomes" id="UP000564385"/>
    </source>
</evidence>
<dbReference type="AlphaFoldDB" id="A0A852VBM8"/>
<protein>
    <submittedName>
        <fullName evidence="1">Hemolysin</fullName>
    </submittedName>
</protein>
<name>A0A852VBM8_9BACT</name>
<dbReference type="EMBL" id="JACCCU010000001">
    <property type="protein sequence ID" value="NYF89090.1"/>
    <property type="molecule type" value="Genomic_DNA"/>
</dbReference>